<sequence length="271" mass="29828">MEDIGPPDHVRPYYPKARWSSFYIELFLLYAKVLHGAKEEQVAFLASICSDDLNSVSMPKTDMIGPFNQGGLDGYPFSGITGLGAFSHHIPDCGVALMLFGPHVGITDDQQVGMVVRPGQGKATTCCGAAAAALKALEEGTIAPLEPHCYPVNDYQQERIRQTVLEHQEEIKAAGDEASAGRFIAMSEIIYRKSKEAFVLQVEATPFEHPAYYFGGILINQDGRRKSLIALRDAAKVEHGVYTDLTQDFEGFAEKRFDAYKAGDKEAFRSL</sequence>
<evidence type="ECO:0000313" key="2">
    <source>
        <dbReference type="EMBL" id="MDG3004295.1"/>
    </source>
</evidence>
<dbReference type="InterPro" id="IPR040703">
    <property type="entry name" value="LCIB/C_CA"/>
</dbReference>
<accession>A0ABT6F9R7</accession>
<comment type="caution">
    <text evidence="2">The sequence shown here is derived from an EMBL/GenBank/DDBJ whole genome shotgun (WGS) entry which is preliminary data.</text>
</comment>
<dbReference type="Pfam" id="PF18599">
    <property type="entry name" value="LCIB_C_CA"/>
    <property type="match status" value="1"/>
</dbReference>
<gene>
    <name evidence="2" type="ORF">PZE19_10960</name>
</gene>
<evidence type="ECO:0000313" key="3">
    <source>
        <dbReference type="Proteomes" id="UP001216907"/>
    </source>
</evidence>
<dbReference type="Proteomes" id="UP001216907">
    <property type="component" value="Unassembled WGS sequence"/>
</dbReference>
<reference evidence="2 3" key="1">
    <citation type="submission" date="2023-03" db="EMBL/GenBank/DDBJ databases">
        <title>Paludisphaera mucosa sp. nov. a novel planctomycete from northern fen.</title>
        <authorList>
            <person name="Ivanova A."/>
        </authorList>
    </citation>
    <scope>NUCLEOTIDE SEQUENCE [LARGE SCALE GENOMIC DNA]</scope>
    <source>
        <strain evidence="2 3">Pla2</strain>
    </source>
</reference>
<name>A0ABT6F9R7_9BACT</name>
<dbReference type="PANTHER" id="PTHR38016:SF1">
    <property type="entry name" value="LIMITING CO2-INDUCIBLE PROTEIN B_C BETA CARBONYIC ANHYDRASE DOMAIN-CONTAINING PROTEIN"/>
    <property type="match status" value="1"/>
</dbReference>
<feature type="domain" description="Limiting CO2-inducible protein B/C beta carbonyic anhydrase" evidence="1">
    <location>
        <begin position="36"/>
        <end position="222"/>
    </location>
</feature>
<organism evidence="2 3">
    <name type="scientific">Paludisphaera mucosa</name>
    <dbReference type="NCBI Taxonomy" id="3030827"/>
    <lineage>
        <taxon>Bacteria</taxon>
        <taxon>Pseudomonadati</taxon>
        <taxon>Planctomycetota</taxon>
        <taxon>Planctomycetia</taxon>
        <taxon>Isosphaerales</taxon>
        <taxon>Isosphaeraceae</taxon>
        <taxon>Paludisphaera</taxon>
    </lineage>
</organism>
<protein>
    <recommendedName>
        <fullName evidence="1">Limiting CO2-inducible protein B/C beta carbonyic anhydrase domain-containing protein</fullName>
    </recommendedName>
</protein>
<dbReference type="PANTHER" id="PTHR38016">
    <property type="entry name" value="UNNAMED PRODUCT"/>
    <property type="match status" value="1"/>
</dbReference>
<proteinExistence type="predicted"/>
<dbReference type="RefSeq" id="WP_277860653.1">
    <property type="nucleotide sequence ID" value="NZ_JARRAG010000002.1"/>
</dbReference>
<evidence type="ECO:0000259" key="1">
    <source>
        <dbReference type="Pfam" id="PF18599"/>
    </source>
</evidence>
<keyword evidence="3" id="KW-1185">Reference proteome</keyword>
<dbReference type="EMBL" id="JARRAG010000002">
    <property type="protein sequence ID" value="MDG3004295.1"/>
    <property type="molecule type" value="Genomic_DNA"/>
</dbReference>